<sequence>MMHPCKISQNDLYLLRKASIFSENYKESSSTKFDQIMWASDPQTKSNLQVWKSMRLSEGKWKSETIEKFGVIQLALGKYLIPTS</sequence>
<proteinExistence type="predicted"/>
<accession>A0A8S1XK69</accession>
<organism evidence="1 2">
    <name type="scientific">Paramecium octaurelia</name>
    <dbReference type="NCBI Taxonomy" id="43137"/>
    <lineage>
        <taxon>Eukaryota</taxon>
        <taxon>Sar</taxon>
        <taxon>Alveolata</taxon>
        <taxon>Ciliophora</taxon>
        <taxon>Intramacronucleata</taxon>
        <taxon>Oligohymenophorea</taxon>
        <taxon>Peniculida</taxon>
        <taxon>Parameciidae</taxon>
        <taxon>Paramecium</taxon>
    </lineage>
</organism>
<reference evidence="1" key="1">
    <citation type="submission" date="2021-01" db="EMBL/GenBank/DDBJ databases">
        <authorList>
            <consortium name="Genoscope - CEA"/>
            <person name="William W."/>
        </authorList>
    </citation>
    <scope>NUCLEOTIDE SEQUENCE</scope>
</reference>
<gene>
    <name evidence="1" type="ORF">POCTA_138.1.T1240014</name>
</gene>
<evidence type="ECO:0000313" key="2">
    <source>
        <dbReference type="Proteomes" id="UP000683925"/>
    </source>
</evidence>
<dbReference type="AlphaFoldDB" id="A0A8S1XK69"/>
<dbReference type="EMBL" id="CAJJDP010000124">
    <property type="protein sequence ID" value="CAD8201289.1"/>
    <property type="molecule type" value="Genomic_DNA"/>
</dbReference>
<comment type="caution">
    <text evidence="1">The sequence shown here is derived from an EMBL/GenBank/DDBJ whole genome shotgun (WGS) entry which is preliminary data.</text>
</comment>
<keyword evidence="2" id="KW-1185">Reference proteome</keyword>
<evidence type="ECO:0000313" key="1">
    <source>
        <dbReference type="EMBL" id="CAD8201289.1"/>
    </source>
</evidence>
<name>A0A8S1XK69_PAROT</name>
<protein>
    <submittedName>
        <fullName evidence="1">Uncharacterized protein</fullName>
    </submittedName>
</protein>
<dbReference type="Proteomes" id="UP000683925">
    <property type="component" value="Unassembled WGS sequence"/>
</dbReference>